<dbReference type="Pfam" id="PF02735">
    <property type="entry name" value="Ku"/>
    <property type="match status" value="1"/>
</dbReference>
<dbReference type="InterPro" id="IPR009187">
    <property type="entry name" value="Prok_Ku"/>
</dbReference>
<dbReference type="Gene3D" id="2.40.290.10">
    <property type="match status" value="1"/>
</dbReference>
<dbReference type="InterPro" id="IPR006164">
    <property type="entry name" value="DNA_bd_Ku70/Ku80"/>
</dbReference>
<proteinExistence type="predicted"/>
<sequence length="267" mass="29792">MVSIPIRLYVATESHSASFRQLCGEHMSPVRYKRWCERGEHEVQYSEIVKGYQVGGDDYVVIEDQDLENLPLPTAHAIEIAEFVPGTDIQDGLYVKSAYYVEPEDAGRKPYHLLREALSATEMTAVAKVAFRDREHLCSLQPHEEMLIMNTLHWPDEIRSTEGLKGLAEDAVKISPKELQMAKSLVQSLAEESFDPKRYTDEYHEALMTIVNAKVEGAQVVEAPEPSAAPKVMDLMEALKASVDAAKKQRADKSPPAAKPAARKKAS</sequence>
<keyword evidence="1" id="KW-0238">DNA-binding</keyword>
<dbReference type="SMART" id="SM00559">
    <property type="entry name" value="Ku78"/>
    <property type="match status" value="1"/>
</dbReference>
<evidence type="ECO:0000259" key="3">
    <source>
        <dbReference type="SMART" id="SM00559"/>
    </source>
</evidence>
<feature type="region of interest" description="Disordered" evidence="2">
    <location>
        <begin position="243"/>
        <end position="267"/>
    </location>
</feature>
<protein>
    <submittedName>
        <fullName evidence="4">Ku protein</fullName>
    </submittedName>
</protein>
<dbReference type="EMBL" id="JAEKNQ010000038">
    <property type="protein sequence ID" value="MBJ7603513.1"/>
    <property type="molecule type" value="Genomic_DNA"/>
</dbReference>
<feature type="domain" description="Ku" evidence="3">
    <location>
        <begin position="40"/>
        <end position="169"/>
    </location>
</feature>
<evidence type="ECO:0000313" key="4">
    <source>
        <dbReference type="EMBL" id="MBJ7603513.1"/>
    </source>
</evidence>
<dbReference type="NCBIfam" id="TIGR02772">
    <property type="entry name" value="Ku_bact"/>
    <property type="match status" value="1"/>
</dbReference>
<dbReference type="InterPro" id="IPR016194">
    <property type="entry name" value="SPOC-like_C_dom_sf"/>
</dbReference>
<dbReference type="GO" id="GO:0003690">
    <property type="term" value="F:double-stranded DNA binding"/>
    <property type="evidence" value="ECO:0007669"/>
    <property type="project" value="TreeGrafter"/>
</dbReference>
<dbReference type="PANTHER" id="PTHR41251">
    <property type="entry name" value="NON-HOMOLOGOUS END JOINING PROTEIN KU"/>
    <property type="match status" value="1"/>
</dbReference>
<comment type="caution">
    <text evidence="4">The sequence shown here is derived from an EMBL/GenBank/DDBJ whole genome shotgun (WGS) entry which is preliminary data.</text>
</comment>
<evidence type="ECO:0000256" key="1">
    <source>
        <dbReference type="ARBA" id="ARBA00023125"/>
    </source>
</evidence>
<accession>A0A934NDT5</accession>
<dbReference type="PANTHER" id="PTHR41251:SF1">
    <property type="entry name" value="NON-HOMOLOGOUS END JOINING PROTEIN KU"/>
    <property type="match status" value="1"/>
</dbReference>
<dbReference type="SUPFAM" id="SSF100939">
    <property type="entry name" value="SPOC domain-like"/>
    <property type="match status" value="1"/>
</dbReference>
<gene>
    <name evidence="4" type="ORF">JF888_10050</name>
</gene>
<organism evidence="4 5">
    <name type="scientific">Candidatus Dormiibacter inghamiae</name>
    <dbReference type="NCBI Taxonomy" id="3127013"/>
    <lineage>
        <taxon>Bacteria</taxon>
        <taxon>Bacillati</taxon>
        <taxon>Candidatus Dormiibacterota</taxon>
        <taxon>Candidatus Dormibacteria</taxon>
        <taxon>Candidatus Dormibacterales</taxon>
        <taxon>Candidatus Dormibacteraceae</taxon>
        <taxon>Candidatus Dormiibacter</taxon>
    </lineage>
</organism>
<dbReference type="AlphaFoldDB" id="A0A934NDT5"/>
<evidence type="ECO:0000313" key="5">
    <source>
        <dbReference type="Proteomes" id="UP000620075"/>
    </source>
</evidence>
<dbReference type="Proteomes" id="UP000620075">
    <property type="component" value="Unassembled WGS sequence"/>
</dbReference>
<name>A0A934NDT5_9BACT</name>
<evidence type="ECO:0000256" key="2">
    <source>
        <dbReference type="SAM" id="MobiDB-lite"/>
    </source>
</evidence>
<reference evidence="4 5" key="1">
    <citation type="submission" date="2020-10" db="EMBL/GenBank/DDBJ databases">
        <title>Ca. Dormibacterota MAGs.</title>
        <authorList>
            <person name="Montgomery K."/>
        </authorList>
    </citation>
    <scope>NUCLEOTIDE SEQUENCE [LARGE SCALE GENOMIC DNA]</scope>
    <source>
        <strain evidence="4">SC8811_S16_3</strain>
    </source>
</reference>
<dbReference type="GO" id="GO:0006303">
    <property type="term" value="P:double-strand break repair via nonhomologous end joining"/>
    <property type="evidence" value="ECO:0007669"/>
    <property type="project" value="InterPro"/>
</dbReference>
<dbReference type="PIRSF" id="PIRSF006493">
    <property type="entry name" value="Prok_Ku"/>
    <property type="match status" value="1"/>
</dbReference>